<dbReference type="Pfam" id="PF13847">
    <property type="entry name" value="Methyltransf_31"/>
    <property type="match status" value="1"/>
</dbReference>
<evidence type="ECO:0000313" key="3">
    <source>
        <dbReference type="Proteomes" id="UP001583172"/>
    </source>
</evidence>
<comment type="caution">
    <text evidence="2">The sequence shown here is derived from an EMBL/GenBank/DDBJ whole genome shotgun (WGS) entry which is preliminary data.</text>
</comment>
<dbReference type="CDD" id="cd02440">
    <property type="entry name" value="AdoMet_MTases"/>
    <property type="match status" value="1"/>
</dbReference>
<gene>
    <name evidence="2" type="ORF">VTJ49DRAFT_38</name>
</gene>
<dbReference type="PANTHER" id="PTHR43861">
    <property type="entry name" value="TRANS-ACONITATE 2-METHYLTRANSFERASE-RELATED"/>
    <property type="match status" value="1"/>
</dbReference>
<evidence type="ECO:0000313" key="2">
    <source>
        <dbReference type="EMBL" id="KAL1844359.1"/>
    </source>
</evidence>
<organism evidence="2 3">
    <name type="scientific">Humicola insolens</name>
    <name type="common">Soft-rot fungus</name>
    <dbReference type="NCBI Taxonomy" id="85995"/>
    <lineage>
        <taxon>Eukaryota</taxon>
        <taxon>Fungi</taxon>
        <taxon>Dikarya</taxon>
        <taxon>Ascomycota</taxon>
        <taxon>Pezizomycotina</taxon>
        <taxon>Sordariomycetes</taxon>
        <taxon>Sordariomycetidae</taxon>
        <taxon>Sordariales</taxon>
        <taxon>Chaetomiaceae</taxon>
        <taxon>Mycothermus</taxon>
    </lineage>
</organism>
<dbReference type="EMBL" id="JAZGSY010000001">
    <property type="protein sequence ID" value="KAL1844359.1"/>
    <property type="molecule type" value="Genomic_DNA"/>
</dbReference>
<feature type="domain" description="Methyltransferase" evidence="1">
    <location>
        <begin position="43"/>
        <end position="149"/>
    </location>
</feature>
<sequence length="259" mass="28483">MATEQKDHWSSEQLISPEQAYQNAAAFVPKLATKVLQWLDVQKDDVILDVGCGDGVLNLEMAKVLAQGTGRVHGIDSSPAMISAAQEAAKAANLAESPSLQNDTFTKAFSNAALHWILRPPPDPTGTWSAVFNGVRNALAPGGIFVFEMGGLGNVAEIRAALLSAVARRLPGGVKHAREADPWFFPDERWVRETMEERVGGWKVERVEREWRPTEAERTGGVEGWVRLMGKKWFEVLPEGEREEGVKEVVEVLEEAASR</sequence>
<proteinExistence type="predicted"/>
<dbReference type="SUPFAM" id="SSF53335">
    <property type="entry name" value="S-adenosyl-L-methionine-dependent methyltransferases"/>
    <property type="match status" value="1"/>
</dbReference>
<accession>A0ABR3VRR2</accession>
<reference evidence="2 3" key="1">
    <citation type="journal article" date="2024" name="Commun. Biol.">
        <title>Comparative genomic analysis of thermophilic fungi reveals convergent evolutionary adaptations and gene losses.</title>
        <authorList>
            <person name="Steindorff A.S."/>
            <person name="Aguilar-Pontes M.V."/>
            <person name="Robinson A.J."/>
            <person name="Andreopoulos B."/>
            <person name="LaButti K."/>
            <person name="Kuo A."/>
            <person name="Mondo S."/>
            <person name="Riley R."/>
            <person name="Otillar R."/>
            <person name="Haridas S."/>
            <person name="Lipzen A."/>
            <person name="Grimwood J."/>
            <person name="Schmutz J."/>
            <person name="Clum A."/>
            <person name="Reid I.D."/>
            <person name="Moisan M.C."/>
            <person name="Butler G."/>
            <person name="Nguyen T.T.M."/>
            <person name="Dewar K."/>
            <person name="Conant G."/>
            <person name="Drula E."/>
            <person name="Henrissat B."/>
            <person name="Hansel C."/>
            <person name="Singer S."/>
            <person name="Hutchinson M.I."/>
            <person name="de Vries R.P."/>
            <person name="Natvig D.O."/>
            <person name="Powell A.J."/>
            <person name="Tsang A."/>
            <person name="Grigoriev I.V."/>
        </authorList>
    </citation>
    <scope>NUCLEOTIDE SEQUENCE [LARGE SCALE GENOMIC DNA]</scope>
    <source>
        <strain evidence="2 3">CBS 620.91</strain>
    </source>
</reference>
<dbReference type="Gene3D" id="3.40.50.150">
    <property type="entry name" value="Vaccinia Virus protein VP39"/>
    <property type="match status" value="1"/>
</dbReference>
<name>A0ABR3VRR2_HUMIN</name>
<dbReference type="Proteomes" id="UP001583172">
    <property type="component" value="Unassembled WGS sequence"/>
</dbReference>
<keyword evidence="3" id="KW-1185">Reference proteome</keyword>
<dbReference type="InterPro" id="IPR029063">
    <property type="entry name" value="SAM-dependent_MTases_sf"/>
</dbReference>
<evidence type="ECO:0000259" key="1">
    <source>
        <dbReference type="Pfam" id="PF13847"/>
    </source>
</evidence>
<dbReference type="PANTHER" id="PTHR43861:SF1">
    <property type="entry name" value="TRANS-ACONITATE 2-METHYLTRANSFERASE"/>
    <property type="match status" value="1"/>
</dbReference>
<dbReference type="InterPro" id="IPR025714">
    <property type="entry name" value="Methyltranfer_dom"/>
</dbReference>
<protein>
    <recommendedName>
        <fullName evidence="1">Methyltransferase domain-containing protein</fullName>
    </recommendedName>
</protein>